<dbReference type="RefSeq" id="WP_189122152.1">
    <property type="nucleotide sequence ID" value="NZ_BMNH01000001.1"/>
</dbReference>
<evidence type="ECO:0000259" key="5">
    <source>
        <dbReference type="Pfam" id="PF00254"/>
    </source>
</evidence>
<comment type="catalytic activity">
    <reaction evidence="1">
        <text>[protein]-peptidylproline (omega=180) = [protein]-peptidylproline (omega=0)</text>
        <dbReference type="Rhea" id="RHEA:16237"/>
        <dbReference type="Rhea" id="RHEA-COMP:10747"/>
        <dbReference type="Rhea" id="RHEA-COMP:10748"/>
        <dbReference type="ChEBI" id="CHEBI:83833"/>
        <dbReference type="ChEBI" id="CHEBI:83834"/>
        <dbReference type="EC" id="5.2.1.8"/>
    </reaction>
</comment>
<dbReference type="Gene3D" id="3.10.50.40">
    <property type="match status" value="1"/>
</dbReference>
<evidence type="ECO:0000256" key="4">
    <source>
        <dbReference type="ARBA" id="ARBA00023235"/>
    </source>
</evidence>
<dbReference type="EMBL" id="BMNH01000001">
    <property type="protein sequence ID" value="GGO61459.1"/>
    <property type="molecule type" value="Genomic_DNA"/>
</dbReference>
<dbReference type="Proteomes" id="UP000646523">
    <property type="component" value="Unassembled WGS sequence"/>
</dbReference>
<proteinExistence type="predicted"/>
<dbReference type="GO" id="GO:0003755">
    <property type="term" value="F:peptidyl-prolyl cis-trans isomerase activity"/>
    <property type="evidence" value="ECO:0007669"/>
    <property type="project" value="UniProtKB-KW"/>
</dbReference>
<gene>
    <name evidence="6" type="ORF">GCM10012289_03740</name>
</gene>
<sequence>MRLFWPAVLATSDVPTVTGGFGGRPVIAVPDAKPGHTPRVMVLSAGDGRRTVPGDVVLTDVSVHEWSGDRPYISTYDCHRPVAVAFDGRDLPGTWHEALIDRPAGSRVMLISPAAHAAGPGVPLTGIAPQDAVVLVFDIIGGYPPDARLVGRPLPAVPADLTPTAAPRVLIDGSGAEVRPGSKVVAQYVTAEWPSRRVVDSSYRRGGPAAFDLAAGTAPAGWPDALQGRRIGARLAFGAPEEARMYVVDVLDALDLAGQA</sequence>
<dbReference type="InterPro" id="IPR001179">
    <property type="entry name" value="PPIase_FKBP_dom"/>
</dbReference>
<evidence type="ECO:0000256" key="2">
    <source>
        <dbReference type="ARBA" id="ARBA00013194"/>
    </source>
</evidence>
<evidence type="ECO:0000313" key="6">
    <source>
        <dbReference type="EMBL" id="GGO61459.1"/>
    </source>
</evidence>
<dbReference type="AlphaFoldDB" id="A0A917YP62"/>
<reference evidence="6" key="2">
    <citation type="submission" date="2020-09" db="EMBL/GenBank/DDBJ databases">
        <authorList>
            <person name="Sun Q."/>
            <person name="Zhou Y."/>
        </authorList>
    </citation>
    <scope>NUCLEOTIDE SEQUENCE</scope>
    <source>
        <strain evidence="6">CGMCC 4.7368</strain>
    </source>
</reference>
<dbReference type="EC" id="5.2.1.8" evidence="2"/>
<accession>A0A917YP62</accession>
<organism evidence="6 7">
    <name type="scientific">Nonomuraea cavernae</name>
    <dbReference type="NCBI Taxonomy" id="2045107"/>
    <lineage>
        <taxon>Bacteria</taxon>
        <taxon>Bacillati</taxon>
        <taxon>Actinomycetota</taxon>
        <taxon>Actinomycetes</taxon>
        <taxon>Streptosporangiales</taxon>
        <taxon>Streptosporangiaceae</taxon>
        <taxon>Nonomuraea</taxon>
    </lineage>
</organism>
<protein>
    <recommendedName>
        <fullName evidence="2">peptidylprolyl isomerase</fullName>
        <ecNumber evidence="2">5.2.1.8</ecNumber>
    </recommendedName>
</protein>
<keyword evidence="7" id="KW-1185">Reference proteome</keyword>
<dbReference type="Pfam" id="PF00254">
    <property type="entry name" value="FKBP_C"/>
    <property type="match status" value="1"/>
</dbReference>
<dbReference type="SUPFAM" id="SSF54534">
    <property type="entry name" value="FKBP-like"/>
    <property type="match status" value="2"/>
</dbReference>
<evidence type="ECO:0000313" key="7">
    <source>
        <dbReference type="Proteomes" id="UP000646523"/>
    </source>
</evidence>
<comment type="caution">
    <text evidence="6">The sequence shown here is derived from an EMBL/GenBank/DDBJ whole genome shotgun (WGS) entry which is preliminary data.</text>
</comment>
<feature type="domain" description="PPIase FKBP-type" evidence="5">
    <location>
        <begin position="177"/>
        <end position="237"/>
    </location>
</feature>
<dbReference type="InterPro" id="IPR046357">
    <property type="entry name" value="PPIase_dom_sf"/>
</dbReference>
<evidence type="ECO:0000256" key="3">
    <source>
        <dbReference type="ARBA" id="ARBA00023110"/>
    </source>
</evidence>
<keyword evidence="4" id="KW-0413">Isomerase</keyword>
<name>A0A917YP62_9ACTN</name>
<keyword evidence="3" id="KW-0697">Rotamase</keyword>
<evidence type="ECO:0000256" key="1">
    <source>
        <dbReference type="ARBA" id="ARBA00000971"/>
    </source>
</evidence>
<reference evidence="6" key="1">
    <citation type="journal article" date="2014" name="Int. J. Syst. Evol. Microbiol.">
        <title>Complete genome sequence of Corynebacterium casei LMG S-19264T (=DSM 44701T), isolated from a smear-ripened cheese.</title>
        <authorList>
            <consortium name="US DOE Joint Genome Institute (JGI-PGF)"/>
            <person name="Walter F."/>
            <person name="Albersmeier A."/>
            <person name="Kalinowski J."/>
            <person name="Ruckert C."/>
        </authorList>
    </citation>
    <scope>NUCLEOTIDE SEQUENCE</scope>
    <source>
        <strain evidence="6">CGMCC 4.7368</strain>
    </source>
</reference>